<gene>
    <name evidence="3" type="ORF">ACJIZ3_018946</name>
</gene>
<feature type="region of interest" description="Disordered" evidence="1">
    <location>
        <begin position="148"/>
        <end position="320"/>
    </location>
</feature>
<evidence type="ECO:0000313" key="4">
    <source>
        <dbReference type="Proteomes" id="UP001634393"/>
    </source>
</evidence>
<proteinExistence type="predicted"/>
<organism evidence="3 4">
    <name type="scientific">Penstemon smallii</name>
    <dbReference type="NCBI Taxonomy" id="265156"/>
    <lineage>
        <taxon>Eukaryota</taxon>
        <taxon>Viridiplantae</taxon>
        <taxon>Streptophyta</taxon>
        <taxon>Embryophyta</taxon>
        <taxon>Tracheophyta</taxon>
        <taxon>Spermatophyta</taxon>
        <taxon>Magnoliopsida</taxon>
        <taxon>eudicotyledons</taxon>
        <taxon>Gunneridae</taxon>
        <taxon>Pentapetalae</taxon>
        <taxon>asterids</taxon>
        <taxon>lamiids</taxon>
        <taxon>Lamiales</taxon>
        <taxon>Plantaginaceae</taxon>
        <taxon>Cheloneae</taxon>
        <taxon>Penstemon</taxon>
    </lineage>
</organism>
<name>A0ABD3SZS3_9LAMI</name>
<feature type="compositionally biased region" description="Polar residues" evidence="1">
    <location>
        <begin position="37"/>
        <end position="52"/>
    </location>
</feature>
<dbReference type="InterPro" id="IPR039191">
    <property type="entry name" value="Nopp140-like"/>
</dbReference>
<dbReference type="Pfam" id="PF05022">
    <property type="entry name" value="SRP40_C"/>
    <property type="match status" value="1"/>
</dbReference>
<reference evidence="3 4" key="1">
    <citation type="submission" date="2024-12" db="EMBL/GenBank/DDBJ databases">
        <title>The unique morphological basis and parallel evolutionary history of personate flowers in Penstemon.</title>
        <authorList>
            <person name="Depatie T.H."/>
            <person name="Wessinger C.A."/>
        </authorList>
    </citation>
    <scope>NUCLEOTIDE SEQUENCE [LARGE SCALE GENOMIC DNA]</scope>
    <source>
        <strain evidence="3">WTNN_2</strain>
        <tissue evidence="3">Leaf</tissue>
    </source>
</reference>
<feature type="domain" description="Srp40 C-terminal" evidence="2">
    <location>
        <begin position="322"/>
        <end position="394"/>
    </location>
</feature>
<feature type="region of interest" description="Disordered" evidence="1">
    <location>
        <begin position="28"/>
        <end position="56"/>
    </location>
</feature>
<evidence type="ECO:0000259" key="2">
    <source>
        <dbReference type="Pfam" id="PF05022"/>
    </source>
</evidence>
<protein>
    <recommendedName>
        <fullName evidence="2">Srp40 C-terminal domain-containing protein</fullName>
    </recommendedName>
</protein>
<feature type="compositionally biased region" description="Polar residues" evidence="1">
    <location>
        <begin position="309"/>
        <end position="320"/>
    </location>
</feature>
<dbReference type="AlphaFoldDB" id="A0ABD3SZS3"/>
<accession>A0ABD3SZS3</accession>
<dbReference type="PANTHER" id="PTHR23216:SF1">
    <property type="entry name" value="NUCLEOLAR AND COILED-BODY PHOSPHOPROTEIN 1"/>
    <property type="match status" value="1"/>
</dbReference>
<evidence type="ECO:0000313" key="3">
    <source>
        <dbReference type="EMBL" id="KAL3830144.1"/>
    </source>
</evidence>
<comment type="caution">
    <text evidence="3">The sequence shown here is derived from an EMBL/GenBank/DDBJ whole genome shotgun (WGS) entry which is preliminary data.</text>
</comment>
<dbReference type="PANTHER" id="PTHR23216">
    <property type="entry name" value="NUCLEOLAR AND COILED-BODY PHOSPHOPROTEIN 1"/>
    <property type="match status" value="1"/>
</dbReference>
<dbReference type="Proteomes" id="UP001634393">
    <property type="component" value="Unassembled WGS sequence"/>
</dbReference>
<feature type="compositionally biased region" description="Basic and acidic residues" evidence="1">
    <location>
        <begin position="266"/>
        <end position="281"/>
    </location>
</feature>
<feature type="compositionally biased region" description="Basic and acidic residues" evidence="1">
    <location>
        <begin position="185"/>
        <end position="211"/>
    </location>
</feature>
<keyword evidence="4" id="KW-1185">Reference proteome</keyword>
<dbReference type="InterPro" id="IPR007718">
    <property type="entry name" value="Srp40_C"/>
</dbReference>
<dbReference type="GO" id="GO:0005730">
    <property type="term" value="C:nucleolus"/>
    <property type="evidence" value="ECO:0007669"/>
    <property type="project" value="UniProtKB-ARBA"/>
</dbReference>
<feature type="compositionally biased region" description="Basic and acidic residues" evidence="1">
    <location>
        <begin position="220"/>
        <end position="231"/>
    </location>
</feature>
<dbReference type="EMBL" id="JBJXBP010000005">
    <property type="protein sequence ID" value="KAL3830144.1"/>
    <property type="molecule type" value="Genomic_DNA"/>
</dbReference>
<feature type="compositionally biased region" description="Basic residues" evidence="1">
    <location>
        <begin position="157"/>
        <end position="166"/>
    </location>
</feature>
<evidence type="ECO:0000256" key="1">
    <source>
        <dbReference type="SAM" id="MobiDB-lite"/>
    </source>
</evidence>
<sequence length="400" mass="44989">MRKGGGTADVSPSSFALTAFKPRQVLLAERQQQQQQRNSAGPVQMGKNQSDNLKPEQEPILTYSVALWLENKGFSKILKRFLSAAQIQDEDWKARALNLDDIFSKYQEICVPEKLNSQKKQEEQMVGATKNNGDIKCTGFDEKVDKFPVDQSAKTQKEKKKKKSKLTSKSLEANENNIDVMPEVTEEKHKGLLSEGSDAKNDSEVIVESKDKKKKKKLKKENLLEDDKNEVVDVDGANESKKASKKRKRTDSDENENQPGQEVAVEESKPKKTKGLEEGKDVQQPAANGHAQPQNKEENFSKSKSSRKQQITSSEPKTVNAFQRVKIDEVEFADERLQDNSYWAKAGAENGYGAKAQEILGQVKGRGFRHEKTKKKRGSYRGGIIDLQSHSIKFDNSDDE</sequence>